<keyword evidence="2" id="KW-1185">Reference proteome</keyword>
<dbReference type="STRING" id="27835.A0A0N4XP26"/>
<dbReference type="Proteomes" id="UP000271162">
    <property type="component" value="Unassembled WGS sequence"/>
</dbReference>
<proteinExistence type="predicted"/>
<dbReference type="EMBL" id="UYSL01007683">
    <property type="protein sequence ID" value="VDL67867.1"/>
    <property type="molecule type" value="Genomic_DNA"/>
</dbReference>
<dbReference type="WBParaSite" id="NBR_0000427801-mRNA-1">
    <property type="protein sequence ID" value="NBR_0000427801-mRNA-1"/>
    <property type="gene ID" value="NBR_0000427801"/>
</dbReference>
<evidence type="ECO:0000313" key="2">
    <source>
        <dbReference type="Proteomes" id="UP000271162"/>
    </source>
</evidence>
<dbReference type="GO" id="GO:0003676">
    <property type="term" value="F:nucleic acid binding"/>
    <property type="evidence" value="ECO:0007669"/>
    <property type="project" value="InterPro"/>
</dbReference>
<accession>A0A0N4XP26</accession>
<organism evidence="3">
    <name type="scientific">Nippostrongylus brasiliensis</name>
    <name type="common">Rat hookworm</name>
    <dbReference type="NCBI Taxonomy" id="27835"/>
    <lineage>
        <taxon>Eukaryota</taxon>
        <taxon>Metazoa</taxon>
        <taxon>Ecdysozoa</taxon>
        <taxon>Nematoda</taxon>
        <taxon>Chromadorea</taxon>
        <taxon>Rhabditida</taxon>
        <taxon>Rhabditina</taxon>
        <taxon>Rhabditomorpha</taxon>
        <taxon>Strongyloidea</taxon>
        <taxon>Heligmosomidae</taxon>
        <taxon>Nippostrongylus</taxon>
    </lineage>
</organism>
<evidence type="ECO:0000313" key="3">
    <source>
        <dbReference type="WBParaSite" id="NBR_0000427801-mRNA-1"/>
    </source>
</evidence>
<dbReference type="OMA" id="THLFVIR"/>
<dbReference type="AlphaFoldDB" id="A0A0N4XP26"/>
<name>A0A0N4XP26_NIPBR</name>
<evidence type="ECO:0000313" key="1">
    <source>
        <dbReference type="EMBL" id="VDL67867.1"/>
    </source>
</evidence>
<dbReference type="InterPro" id="IPR036397">
    <property type="entry name" value="RNaseH_sf"/>
</dbReference>
<sequence>MTHGLCFLHEIVTSTVSVPVPLIVADRCAKRGHNVFIANSGQGRSAVGSIDEANAKLVNHGELQKVRFNA</sequence>
<reference evidence="1 2" key="2">
    <citation type="submission" date="2018-11" db="EMBL/GenBank/DDBJ databases">
        <authorList>
            <consortium name="Pathogen Informatics"/>
        </authorList>
    </citation>
    <scope>NUCLEOTIDE SEQUENCE [LARGE SCALE GENOMIC DNA]</scope>
</reference>
<reference evidence="3" key="1">
    <citation type="submission" date="2017-02" db="UniProtKB">
        <authorList>
            <consortium name="WormBaseParasite"/>
        </authorList>
    </citation>
    <scope>IDENTIFICATION</scope>
</reference>
<protein>
    <submittedName>
        <fullName evidence="3">Glycosyltransferase</fullName>
    </submittedName>
</protein>
<dbReference type="Gene3D" id="3.30.420.10">
    <property type="entry name" value="Ribonuclease H-like superfamily/Ribonuclease H"/>
    <property type="match status" value="1"/>
</dbReference>
<gene>
    <name evidence="1" type="ORF">NBR_LOCUS4278</name>
</gene>